<evidence type="ECO:0000256" key="1">
    <source>
        <dbReference type="SAM" id="MobiDB-lite"/>
    </source>
</evidence>
<proteinExistence type="predicted"/>
<feature type="domain" description="DUF7703" evidence="3">
    <location>
        <begin position="73"/>
        <end position="163"/>
    </location>
</feature>
<evidence type="ECO:0000313" key="5">
    <source>
        <dbReference type="Proteomes" id="UP001610446"/>
    </source>
</evidence>
<feature type="compositionally biased region" description="Basic and acidic residues" evidence="1">
    <location>
        <begin position="220"/>
        <end position="232"/>
    </location>
</feature>
<dbReference type="EMBL" id="JBFXLU010000031">
    <property type="protein sequence ID" value="KAL2851126.1"/>
    <property type="molecule type" value="Genomic_DNA"/>
</dbReference>
<dbReference type="Proteomes" id="UP001610446">
    <property type="component" value="Unassembled WGS sequence"/>
</dbReference>
<dbReference type="PANTHER" id="PTHR37013">
    <property type="entry name" value="INTEGRAL MEMBRANE PROTEIN (AFU_ORTHOLOGUE AFUA_1G05950)-RELATED"/>
    <property type="match status" value="1"/>
</dbReference>
<keyword evidence="2" id="KW-1133">Transmembrane helix</keyword>
<keyword evidence="2" id="KW-0812">Transmembrane</keyword>
<keyword evidence="5" id="KW-1185">Reference proteome</keyword>
<protein>
    <recommendedName>
        <fullName evidence="3">DUF7703 domain-containing protein</fullName>
    </recommendedName>
</protein>
<keyword evidence="2" id="KW-0472">Membrane</keyword>
<dbReference type="Pfam" id="PF24802">
    <property type="entry name" value="DUF7703"/>
    <property type="match status" value="1"/>
</dbReference>
<sequence>MSSAGQQGLHQASSHNDIFVAGLILLGIGAYNAVEVFVLLLRTFRGFFFYCCLIADLSLVGVIASCSAYLFVLIVAVREIVLCAIYMVQAYRELGTISLIKGPAGRRVMCDMIAVQAVVIAFDVAQVGVTLGTPEAIQWGYTCLVYALKLKMEFAALETLRKLLRSPVEPTMQYQNLSPEGRRPTEPANSRDMMHASHLVRDHITIMNVNILATPLSLPRSRDRAVQEQKHDTHPRHSTRDQVIISSVGISTTLLLTTVTLSPNMLPSAKATP</sequence>
<gene>
    <name evidence="4" type="ORF">BJY01DRAFT_245067</name>
</gene>
<accession>A0ABR4KFZ2</accession>
<dbReference type="PANTHER" id="PTHR37013:SF5">
    <property type="entry name" value="INTEGRAL MEMBRANE PROTEIN"/>
    <property type="match status" value="1"/>
</dbReference>
<evidence type="ECO:0000259" key="3">
    <source>
        <dbReference type="Pfam" id="PF24802"/>
    </source>
</evidence>
<evidence type="ECO:0000256" key="2">
    <source>
        <dbReference type="SAM" id="Phobius"/>
    </source>
</evidence>
<organism evidence="4 5">
    <name type="scientific">Aspergillus pseudoustus</name>
    <dbReference type="NCBI Taxonomy" id="1810923"/>
    <lineage>
        <taxon>Eukaryota</taxon>
        <taxon>Fungi</taxon>
        <taxon>Dikarya</taxon>
        <taxon>Ascomycota</taxon>
        <taxon>Pezizomycotina</taxon>
        <taxon>Eurotiomycetes</taxon>
        <taxon>Eurotiomycetidae</taxon>
        <taxon>Eurotiales</taxon>
        <taxon>Aspergillaceae</taxon>
        <taxon>Aspergillus</taxon>
        <taxon>Aspergillus subgen. Nidulantes</taxon>
    </lineage>
</organism>
<feature type="transmembrane region" description="Helical" evidence="2">
    <location>
        <begin position="47"/>
        <end position="64"/>
    </location>
</feature>
<feature type="region of interest" description="Disordered" evidence="1">
    <location>
        <begin position="220"/>
        <end position="239"/>
    </location>
</feature>
<dbReference type="InterPro" id="IPR056120">
    <property type="entry name" value="DUF7703"/>
</dbReference>
<evidence type="ECO:0000313" key="4">
    <source>
        <dbReference type="EMBL" id="KAL2851126.1"/>
    </source>
</evidence>
<comment type="caution">
    <text evidence="4">The sequence shown here is derived from an EMBL/GenBank/DDBJ whole genome shotgun (WGS) entry which is preliminary data.</text>
</comment>
<name>A0ABR4KFZ2_9EURO</name>
<feature type="transmembrane region" description="Helical" evidence="2">
    <location>
        <begin position="18"/>
        <end position="40"/>
    </location>
</feature>
<reference evidence="4 5" key="1">
    <citation type="submission" date="2024-07" db="EMBL/GenBank/DDBJ databases">
        <title>Section-level genome sequencing and comparative genomics of Aspergillus sections Usti and Cavernicolus.</title>
        <authorList>
            <consortium name="Lawrence Berkeley National Laboratory"/>
            <person name="Nybo J.L."/>
            <person name="Vesth T.C."/>
            <person name="Theobald S."/>
            <person name="Frisvad J.C."/>
            <person name="Larsen T.O."/>
            <person name="Kjaerboelling I."/>
            <person name="Rothschild-Mancinelli K."/>
            <person name="Lyhne E.K."/>
            <person name="Kogle M.E."/>
            <person name="Barry K."/>
            <person name="Clum A."/>
            <person name="Na H."/>
            <person name="Ledsgaard L."/>
            <person name="Lin J."/>
            <person name="Lipzen A."/>
            <person name="Kuo A."/>
            <person name="Riley R."/>
            <person name="Mondo S."/>
            <person name="Labutti K."/>
            <person name="Haridas S."/>
            <person name="Pangalinan J."/>
            <person name="Salamov A.A."/>
            <person name="Simmons B.A."/>
            <person name="Magnuson J.K."/>
            <person name="Chen J."/>
            <person name="Drula E."/>
            <person name="Henrissat B."/>
            <person name="Wiebenga A."/>
            <person name="Lubbers R.J."/>
            <person name="Gomes A.C."/>
            <person name="Makela M.R."/>
            <person name="Stajich J."/>
            <person name="Grigoriev I.V."/>
            <person name="Mortensen U.H."/>
            <person name="De Vries R.P."/>
            <person name="Baker S.E."/>
            <person name="Andersen M.R."/>
        </authorList>
    </citation>
    <scope>NUCLEOTIDE SEQUENCE [LARGE SCALE GENOMIC DNA]</scope>
    <source>
        <strain evidence="4 5">CBS 123904</strain>
    </source>
</reference>